<keyword evidence="1" id="KW-0175">Coiled coil</keyword>
<evidence type="ECO:0000313" key="3">
    <source>
        <dbReference type="EMBL" id="QTD52298.1"/>
    </source>
</evidence>
<dbReference type="EMBL" id="CP071793">
    <property type="protein sequence ID" value="QTD52298.1"/>
    <property type="molecule type" value="Genomic_DNA"/>
</dbReference>
<accession>A0A8A4TT84</accession>
<evidence type="ECO:0000256" key="1">
    <source>
        <dbReference type="SAM" id="Coils"/>
    </source>
</evidence>
<evidence type="ECO:0000256" key="2">
    <source>
        <dbReference type="SAM" id="MobiDB-lite"/>
    </source>
</evidence>
<reference evidence="3" key="1">
    <citation type="submission" date="2021-03" db="EMBL/GenBank/DDBJ databases">
        <title>Acanthopleuribacteraceae sp. M133.</title>
        <authorList>
            <person name="Wang G."/>
        </authorList>
    </citation>
    <scope>NUCLEOTIDE SEQUENCE</scope>
    <source>
        <strain evidence="3">M133</strain>
    </source>
</reference>
<sequence length="309" mass="34104">MGLTRNTAGDLVLNPSVGTRMEDLLSRLNTDMMLAVGQGLTDIAGIFDPTPFSDIAGGLFSLVRGDFVGAGLSVVSIVPYVGDAIGKTGKFAKLFRAIEKMQDRLKSMKALFKHVEKGLDPATAKRIKKAIAELDALNQKWESAVEGARDRLEGLFKSKKGKNLRDRANARIRDRNVEGCARKHQRDTVPDDEKKTGAHKNTKGPDNRPDDTYAESNHSPANSANKKVPTDEGGAFQMDSHDHSRAATTGSSREAKLYRDVQEDMINQGKLQDAVDMDRTDSQLKFGDKYDPQFDQLDDFWDDAKLAEF</sequence>
<proteinExistence type="predicted"/>
<feature type="compositionally biased region" description="Basic and acidic residues" evidence="2">
    <location>
        <begin position="175"/>
        <end position="196"/>
    </location>
</feature>
<protein>
    <submittedName>
        <fullName evidence="3">Uncharacterized protein</fullName>
    </submittedName>
</protein>
<gene>
    <name evidence="3" type="ORF">J3U87_07470</name>
</gene>
<organism evidence="3 4">
    <name type="scientific">Sulfidibacter corallicola</name>
    <dbReference type="NCBI Taxonomy" id="2818388"/>
    <lineage>
        <taxon>Bacteria</taxon>
        <taxon>Pseudomonadati</taxon>
        <taxon>Acidobacteriota</taxon>
        <taxon>Holophagae</taxon>
        <taxon>Acanthopleuribacterales</taxon>
        <taxon>Acanthopleuribacteraceae</taxon>
        <taxon>Sulfidibacter</taxon>
    </lineage>
</organism>
<evidence type="ECO:0000313" key="4">
    <source>
        <dbReference type="Proteomes" id="UP000663929"/>
    </source>
</evidence>
<keyword evidence="4" id="KW-1185">Reference proteome</keyword>
<dbReference type="KEGG" id="scor:J3U87_07470"/>
<dbReference type="AlphaFoldDB" id="A0A8A4TT84"/>
<name>A0A8A4TT84_SULCO</name>
<dbReference type="RefSeq" id="WP_237382407.1">
    <property type="nucleotide sequence ID" value="NZ_CP071793.1"/>
</dbReference>
<feature type="region of interest" description="Disordered" evidence="2">
    <location>
        <begin position="175"/>
        <end position="255"/>
    </location>
</feature>
<dbReference type="Proteomes" id="UP000663929">
    <property type="component" value="Chromosome"/>
</dbReference>
<dbReference type="CDD" id="cd20745">
    <property type="entry name" value="FIX_RhsA_AHH_HNH-like"/>
    <property type="match status" value="1"/>
</dbReference>
<feature type="coiled-coil region" evidence="1">
    <location>
        <begin position="124"/>
        <end position="151"/>
    </location>
</feature>
<feature type="compositionally biased region" description="Polar residues" evidence="2">
    <location>
        <begin position="214"/>
        <end position="225"/>
    </location>
</feature>